<dbReference type="Proteomes" id="UP000727857">
    <property type="component" value="Unassembled WGS sequence"/>
</dbReference>
<evidence type="ECO:0000313" key="2">
    <source>
        <dbReference type="EMBL" id="MBO8423777.1"/>
    </source>
</evidence>
<comment type="caution">
    <text evidence="2">The sequence shown here is derived from an EMBL/GenBank/DDBJ whole genome shotgun (WGS) entry which is preliminary data.</text>
</comment>
<feature type="chain" id="PRO_5037920083" description="Peptidase C39-like domain-containing protein" evidence="1">
    <location>
        <begin position="32"/>
        <end position="282"/>
    </location>
</feature>
<reference evidence="2" key="1">
    <citation type="submission" date="2020-10" db="EMBL/GenBank/DDBJ databases">
        <authorList>
            <person name="Gilroy R."/>
        </authorList>
    </citation>
    <scope>NUCLEOTIDE SEQUENCE</scope>
    <source>
        <strain evidence="2">517</strain>
    </source>
</reference>
<dbReference type="PROSITE" id="PS51257">
    <property type="entry name" value="PROKAR_LIPOPROTEIN"/>
    <property type="match status" value="1"/>
</dbReference>
<organism evidence="2 3">
    <name type="scientific">Candidatus Stercoripulliclostridium pullicola</name>
    <dbReference type="NCBI Taxonomy" id="2840953"/>
    <lineage>
        <taxon>Bacteria</taxon>
        <taxon>Bacillati</taxon>
        <taxon>Bacillota</taxon>
        <taxon>Clostridia</taxon>
        <taxon>Eubacteriales</taxon>
        <taxon>Candidatus Stercoripulliclostridium</taxon>
    </lineage>
</organism>
<evidence type="ECO:0000256" key="1">
    <source>
        <dbReference type="SAM" id="SignalP"/>
    </source>
</evidence>
<proteinExistence type="predicted"/>
<protein>
    <recommendedName>
        <fullName evidence="4">Peptidase C39-like domain-containing protein</fullName>
    </recommendedName>
</protein>
<gene>
    <name evidence="2" type="ORF">IAB16_01955</name>
</gene>
<keyword evidence="1" id="KW-0732">Signal</keyword>
<sequence length="282" mass="30139">MTTTIKKFTVALILIAALVTACAFAGAGAFAAEAAGETYYADASAYSAATVTETVNYVSKTEDSNFVNSSFPNYYNSDSSLTNTCANVAGANLIGFYDRFYSDLIPGCTPGVLRGTSYTYFPMTLNLNEKQGVIAALYTAMGTNTIESGTSQQQFKTGLTSYVNGCGQSISFTSYVSSGVLNWEGVTAAIDDGKPVALYLEDYNISSRTVNSNSDVYAKEITYGNHIAIAYGYNEVKYFDASGALTRTVRYFNISTGYNRAQAIYIVGNNGVLGDAEAVNIY</sequence>
<feature type="signal peptide" evidence="1">
    <location>
        <begin position="1"/>
        <end position="31"/>
    </location>
</feature>
<dbReference type="AlphaFoldDB" id="A0A940ID34"/>
<accession>A0A940ID34</accession>
<dbReference type="EMBL" id="JADINF010000048">
    <property type="protein sequence ID" value="MBO8423777.1"/>
    <property type="molecule type" value="Genomic_DNA"/>
</dbReference>
<reference evidence="2" key="2">
    <citation type="journal article" date="2021" name="PeerJ">
        <title>Extensive microbial diversity within the chicken gut microbiome revealed by metagenomics and culture.</title>
        <authorList>
            <person name="Gilroy R."/>
            <person name="Ravi A."/>
            <person name="Getino M."/>
            <person name="Pursley I."/>
            <person name="Horton D.L."/>
            <person name="Alikhan N.F."/>
            <person name="Baker D."/>
            <person name="Gharbi K."/>
            <person name="Hall N."/>
            <person name="Watson M."/>
            <person name="Adriaenssens E.M."/>
            <person name="Foster-Nyarko E."/>
            <person name="Jarju S."/>
            <person name="Secka A."/>
            <person name="Antonio M."/>
            <person name="Oren A."/>
            <person name="Chaudhuri R.R."/>
            <person name="La Ragione R."/>
            <person name="Hildebrand F."/>
            <person name="Pallen M.J."/>
        </authorList>
    </citation>
    <scope>NUCLEOTIDE SEQUENCE</scope>
    <source>
        <strain evidence="2">517</strain>
    </source>
</reference>
<evidence type="ECO:0008006" key="4">
    <source>
        <dbReference type="Google" id="ProtNLM"/>
    </source>
</evidence>
<name>A0A940ID34_9FIRM</name>
<evidence type="ECO:0000313" key="3">
    <source>
        <dbReference type="Proteomes" id="UP000727857"/>
    </source>
</evidence>